<accession>A0A8H7F3M2</accession>
<organism evidence="2 3">
    <name type="scientific">Agaricus bisporus var. burnettii</name>
    <dbReference type="NCBI Taxonomy" id="192524"/>
    <lineage>
        <taxon>Eukaryota</taxon>
        <taxon>Fungi</taxon>
        <taxon>Dikarya</taxon>
        <taxon>Basidiomycota</taxon>
        <taxon>Agaricomycotina</taxon>
        <taxon>Agaricomycetes</taxon>
        <taxon>Agaricomycetidae</taxon>
        <taxon>Agaricales</taxon>
        <taxon>Agaricineae</taxon>
        <taxon>Agaricaceae</taxon>
        <taxon>Agaricus</taxon>
    </lineage>
</organism>
<protein>
    <submittedName>
        <fullName evidence="2">Uncharacterized protein</fullName>
    </submittedName>
</protein>
<sequence length="311" mass="33722">MSSIQDAPSALGDYMLSGWILTNRRCPTPGCTIPLLRSPDRQSPVVHLCITCNENKTVPRQKSPAQVSQHDISTSTSSASQITRTSTPATEMSEASDVLPPFVETEATRHRREQTDRASVEIGRRLLQGWTMLGDECPNDDCYYVPLVRRPKSAGEEEPKKECVLCGNFFNTERDRAGRERLVQTNPQSSQIASPSTNLHTSTQTAVTPQSNGEVVGPRSNPQSHSIVPTSNATAGSLMGTLGSSAEVLQLALQNLTSRMTSLVSSSNLTDPLSTIDESIARTADAVSKVTQSLSQVKQLQWSEAQAHIMS</sequence>
<feature type="compositionally biased region" description="Polar residues" evidence="1">
    <location>
        <begin position="183"/>
        <end position="213"/>
    </location>
</feature>
<dbReference type="PANTHER" id="PTHR16537">
    <property type="entry name" value="SJOEGREN SYNDROME/SCLERODERMA AUTOANTIGEN 1"/>
    <property type="match status" value="1"/>
</dbReference>
<evidence type="ECO:0000313" key="3">
    <source>
        <dbReference type="Proteomes" id="UP000629468"/>
    </source>
</evidence>
<dbReference type="InterPro" id="IPR009563">
    <property type="entry name" value="SSSCA1"/>
</dbReference>
<proteinExistence type="predicted"/>
<dbReference type="AlphaFoldDB" id="A0A8H7F3M2"/>
<feature type="compositionally biased region" description="Polar residues" evidence="1">
    <location>
        <begin position="59"/>
        <end position="72"/>
    </location>
</feature>
<feature type="region of interest" description="Disordered" evidence="1">
    <location>
        <begin position="181"/>
        <end position="228"/>
    </location>
</feature>
<dbReference type="Proteomes" id="UP000629468">
    <property type="component" value="Unassembled WGS sequence"/>
</dbReference>
<reference evidence="2 3" key="1">
    <citation type="journal article" name="Sci. Rep.">
        <title>Telomere-to-telomere assembled and centromere annotated genomes of the two main subspecies of the button mushroom Agaricus bisporus reveal especially polymorphic chromosome ends.</title>
        <authorList>
            <person name="Sonnenberg A.S.M."/>
            <person name="Sedaghat-Telgerd N."/>
            <person name="Lavrijssen B."/>
            <person name="Ohm R.A."/>
            <person name="Hendrickx P.M."/>
            <person name="Scholtmeijer K."/>
            <person name="Baars J.J.P."/>
            <person name="van Peer A."/>
        </authorList>
    </citation>
    <scope>NUCLEOTIDE SEQUENCE [LARGE SCALE GENOMIC DNA]</scope>
    <source>
        <strain evidence="2 3">H119_p4</strain>
    </source>
</reference>
<dbReference type="EMBL" id="JABXXO010000006">
    <property type="protein sequence ID" value="KAF7776226.1"/>
    <property type="molecule type" value="Genomic_DNA"/>
</dbReference>
<gene>
    <name evidence="2" type="ORF">Agabi119p4_4619</name>
</gene>
<feature type="region of interest" description="Disordered" evidence="1">
    <location>
        <begin position="59"/>
        <end position="96"/>
    </location>
</feature>
<feature type="compositionally biased region" description="Low complexity" evidence="1">
    <location>
        <begin position="73"/>
        <end position="87"/>
    </location>
</feature>
<dbReference type="PANTHER" id="PTHR16537:SF1">
    <property type="entry name" value="PROTEIN ZNRD2"/>
    <property type="match status" value="1"/>
</dbReference>
<dbReference type="Pfam" id="PF06677">
    <property type="entry name" value="Auto_anti-p27"/>
    <property type="match status" value="2"/>
</dbReference>
<evidence type="ECO:0000313" key="2">
    <source>
        <dbReference type="EMBL" id="KAF7776226.1"/>
    </source>
</evidence>
<evidence type="ECO:0000256" key="1">
    <source>
        <dbReference type="SAM" id="MobiDB-lite"/>
    </source>
</evidence>
<dbReference type="InterPro" id="IPR051888">
    <property type="entry name" value="UPF0148_domain"/>
</dbReference>
<name>A0A8H7F3M2_AGABI</name>
<comment type="caution">
    <text evidence="2">The sequence shown here is derived from an EMBL/GenBank/DDBJ whole genome shotgun (WGS) entry which is preliminary data.</text>
</comment>